<comment type="caution">
    <text evidence="1">The sequence shown here is derived from an EMBL/GenBank/DDBJ whole genome shotgun (WGS) entry which is preliminary data.</text>
</comment>
<evidence type="ECO:0000313" key="2">
    <source>
        <dbReference type="Proteomes" id="UP000526196"/>
    </source>
</evidence>
<gene>
    <name evidence="1" type="ORF">HX833_02305</name>
</gene>
<dbReference type="Proteomes" id="UP000526196">
    <property type="component" value="Unassembled WGS sequence"/>
</dbReference>
<name>A0A7K4NPE9_9ARCH</name>
<organism evidence="1 2">
    <name type="scientific">Marine Group I thaumarchaeote</name>
    <dbReference type="NCBI Taxonomy" id="2511932"/>
    <lineage>
        <taxon>Archaea</taxon>
        <taxon>Nitrososphaerota</taxon>
        <taxon>Marine Group I</taxon>
    </lineage>
</organism>
<sequence>MQYFQAVQIGKKRANKAQMVLFDISGFAMLTLTTKKIDGKFVPVGEETFAAAIKTNDGFVILLVDEGGFTKAQTKALEKEEAKKILDKVLASGIAEFSRKEIKIWTDTYPTVQDELK</sequence>
<dbReference type="AlphaFoldDB" id="A0A7K4NPE9"/>
<dbReference type="EMBL" id="JACASX010000002">
    <property type="protein sequence ID" value="NWK04916.1"/>
    <property type="molecule type" value="Genomic_DNA"/>
</dbReference>
<reference evidence="1 2" key="1">
    <citation type="journal article" date="2019" name="Environ. Microbiol.">
        <title>Genomics insights into ecotype formation of ammonia-oxidizing archaea in the deep ocean.</title>
        <authorList>
            <person name="Wang Y."/>
            <person name="Huang J.M."/>
            <person name="Cui G.J."/>
            <person name="Nunoura T."/>
            <person name="Takaki Y."/>
            <person name="Li W.L."/>
            <person name="Li J."/>
            <person name="Gao Z.M."/>
            <person name="Takai K."/>
            <person name="Zhang A.Q."/>
            <person name="Stepanauskas R."/>
        </authorList>
    </citation>
    <scope>NUCLEOTIDE SEQUENCE [LARGE SCALE GENOMIC DNA]</scope>
    <source>
        <strain evidence="1 2">F20</strain>
    </source>
</reference>
<accession>A0A7K4NPE9</accession>
<proteinExistence type="predicted"/>
<evidence type="ECO:0000313" key="1">
    <source>
        <dbReference type="EMBL" id="NWK04916.1"/>
    </source>
</evidence>
<protein>
    <submittedName>
        <fullName evidence="1">Uncharacterized protein</fullName>
    </submittedName>
</protein>